<evidence type="ECO:0000313" key="3">
    <source>
        <dbReference type="EMBL" id="KAJ7650903.1"/>
    </source>
</evidence>
<feature type="region of interest" description="Disordered" evidence="2">
    <location>
        <begin position="339"/>
        <end position="360"/>
    </location>
</feature>
<keyword evidence="1" id="KW-0175">Coiled coil</keyword>
<protein>
    <submittedName>
        <fullName evidence="3">Uncharacterized protein</fullName>
    </submittedName>
</protein>
<feature type="region of interest" description="Disordered" evidence="2">
    <location>
        <begin position="1"/>
        <end position="39"/>
    </location>
</feature>
<organism evidence="3 4">
    <name type="scientific">Roridomyces roridus</name>
    <dbReference type="NCBI Taxonomy" id="1738132"/>
    <lineage>
        <taxon>Eukaryota</taxon>
        <taxon>Fungi</taxon>
        <taxon>Dikarya</taxon>
        <taxon>Basidiomycota</taxon>
        <taxon>Agaricomycotina</taxon>
        <taxon>Agaricomycetes</taxon>
        <taxon>Agaricomycetidae</taxon>
        <taxon>Agaricales</taxon>
        <taxon>Marasmiineae</taxon>
        <taxon>Mycenaceae</taxon>
        <taxon>Roridomyces</taxon>
    </lineage>
</organism>
<evidence type="ECO:0000313" key="4">
    <source>
        <dbReference type="Proteomes" id="UP001221142"/>
    </source>
</evidence>
<dbReference type="AlphaFoldDB" id="A0AAD7CK66"/>
<feature type="region of interest" description="Disordered" evidence="2">
    <location>
        <begin position="66"/>
        <end position="116"/>
    </location>
</feature>
<name>A0AAD7CK66_9AGAR</name>
<sequence length="445" mass="49173">MSGAPYGHPDPYNLRYSTPNTPLYHGPGQPGPPVPMPPAPHPALNYGYAHMPPRTFEPIPLLPTYELQSRVPPPPPQGHPTYGHYRPRTATQPPALPPPIQLQVPQSTGYAPPPPPPIQLKVPQFAAYAPPPPPPIQFQVGPQFHAVLEALPPPVPPPMSSADLLVERVRDSMRQIFETHQRQLDADTDRLQEKIDRLSAEISSTRKETGEYVAQISDVLRTSREVQLGRLKKLESILGVSLLGEGDENAIPRADGRTGTLADKLDSLEAGVDRILEAFRELEQVEDLFDVPARFQDKSYSKREFQTKWVDKKIYCSCTVICAPTRDTAAPLLESLVGSGVSSGRYTSRSPTDEGLRPPTQLPGAALWISDDVSSLLSMHSKIRHIITSQLLYAYGGLSNEDLQHAMASTRFKGLHFLLPPNVPQPTFLVKPPVQRNTPQTHKDR</sequence>
<comment type="caution">
    <text evidence="3">The sequence shown here is derived from an EMBL/GenBank/DDBJ whole genome shotgun (WGS) entry which is preliminary data.</text>
</comment>
<accession>A0AAD7CK66</accession>
<evidence type="ECO:0000256" key="1">
    <source>
        <dbReference type="SAM" id="Coils"/>
    </source>
</evidence>
<dbReference type="Proteomes" id="UP001221142">
    <property type="component" value="Unassembled WGS sequence"/>
</dbReference>
<feature type="compositionally biased region" description="Pro residues" evidence="2">
    <location>
        <begin position="29"/>
        <end position="39"/>
    </location>
</feature>
<evidence type="ECO:0000256" key="2">
    <source>
        <dbReference type="SAM" id="MobiDB-lite"/>
    </source>
</evidence>
<gene>
    <name evidence="3" type="ORF">FB45DRAFT_859564</name>
</gene>
<dbReference type="EMBL" id="JARKIF010000001">
    <property type="protein sequence ID" value="KAJ7650903.1"/>
    <property type="molecule type" value="Genomic_DNA"/>
</dbReference>
<proteinExistence type="predicted"/>
<reference evidence="3" key="1">
    <citation type="submission" date="2023-03" db="EMBL/GenBank/DDBJ databases">
        <title>Massive genome expansion in bonnet fungi (Mycena s.s.) driven by repeated elements and novel gene families across ecological guilds.</title>
        <authorList>
            <consortium name="Lawrence Berkeley National Laboratory"/>
            <person name="Harder C.B."/>
            <person name="Miyauchi S."/>
            <person name="Viragh M."/>
            <person name="Kuo A."/>
            <person name="Thoen E."/>
            <person name="Andreopoulos B."/>
            <person name="Lu D."/>
            <person name="Skrede I."/>
            <person name="Drula E."/>
            <person name="Henrissat B."/>
            <person name="Morin E."/>
            <person name="Kohler A."/>
            <person name="Barry K."/>
            <person name="LaButti K."/>
            <person name="Morin E."/>
            <person name="Salamov A."/>
            <person name="Lipzen A."/>
            <person name="Mereny Z."/>
            <person name="Hegedus B."/>
            <person name="Baldrian P."/>
            <person name="Stursova M."/>
            <person name="Weitz H."/>
            <person name="Taylor A."/>
            <person name="Grigoriev I.V."/>
            <person name="Nagy L.G."/>
            <person name="Martin F."/>
            <person name="Kauserud H."/>
        </authorList>
    </citation>
    <scope>NUCLEOTIDE SEQUENCE</scope>
    <source>
        <strain evidence="3">9284</strain>
    </source>
</reference>
<keyword evidence="4" id="KW-1185">Reference proteome</keyword>
<feature type="coiled-coil region" evidence="1">
    <location>
        <begin position="181"/>
        <end position="208"/>
    </location>
</feature>